<feature type="compositionally biased region" description="Low complexity" evidence="1">
    <location>
        <begin position="217"/>
        <end position="228"/>
    </location>
</feature>
<dbReference type="PANTHER" id="PTHR38402">
    <property type="entry name" value="MITOCHONDRIAL OUTER MEMBRANE PROTEIN OM14"/>
    <property type="match status" value="1"/>
</dbReference>
<feature type="transmembrane region" description="Helical" evidence="2">
    <location>
        <begin position="549"/>
        <end position="572"/>
    </location>
</feature>
<dbReference type="OrthoDB" id="5307821at2759"/>
<feature type="compositionally biased region" description="Polar residues" evidence="1">
    <location>
        <begin position="183"/>
        <end position="216"/>
    </location>
</feature>
<gene>
    <name evidence="4" type="ORF">A9K55_006080</name>
</gene>
<feature type="domain" description="Myb/SANT-like" evidence="3">
    <location>
        <begin position="29"/>
        <end position="123"/>
    </location>
</feature>
<feature type="region of interest" description="Disordered" evidence="1">
    <location>
        <begin position="148"/>
        <end position="241"/>
    </location>
</feature>
<dbReference type="Proteomes" id="UP000323067">
    <property type="component" value="Chromosome vi"/>
</dbReference>
<feature type="region of interest" description="Disordered" evidence="1">
    <location>
        <begin position="1"/>
        <end position="24"/>
    </location>
</feature>
<dbReference type="VEuPathDB" id="FungiDB:A9K55_006080"/>
<dbReference type="PANTHER" id="PTHR38402:SF1">
    <property type="entry name" value="MITOCHONDRIAL OUTER MEMBRANE PROTEIN OM14"/>
    <property type="match status" value="1"/>
</dbReference>
<dbReference type="GO" id="GO:1990593">
    <property type="term" value="F:nascent polypeptide-associated complex binding"/>
    <property type="evidence" value="ECO:0007669"/>
    <property type="project" value="InterPro"/>
</dbReference>
<dbReference type="VEuPathDB" id="FungiDB:CCM_02873"/>
<dbReference type="GO" id="GO:0006626">
    <property type="term" value="P:protein targeting to mitochondrion"/>
    <property type="evidence" value="ECO:0007669"/>
    <property type="project" value="TreeGrafter"/>
</dbReference>
<dbReference type="InterPro" id="IPR039454">
    <property type="entry name" value="OM14"/>
</dbReference>
<reference evidence="4 5" key="1">
    <citation type="journal article" date="2017" name="BMC Genomics">
        <title>Chromosome level assembly and secondary metabolite potential of the parasitic fungus Cordyceps militaris.</title>
        <authorList>
            <person name="Kramer G.J."/>
            <person name="Nodwell J.R."/>
        </authorList>
    </citation>
    <scope>NUCLEOTIDE SEQUENCE [LARGE SCALE GENOMIC DNA]</scope>
    <source>
        <strain evidence="4 5">ATCC 34164</strain>
    </source>
</reference>
<evidence type="ECO:0000313" key="5">
    <source>
        <dbReference type="Proteomes" id="UP000323067"/>
    </source>
</evidence>
<organism evidence="4 5">
    <name type="scientific">Cordyceps militaris</name>
    <name type="common">Caterpillar fungus</name>
    <name type="synonym">Clavaria militaris</name>
    <dbReference type="NCBI Taxonomy" id="73501"/>
    <lineage>
        <taxon>Eukaryota</taxon>
        <taxon>Fungi</taxon>
        <taxon>Dikarya</taxon>
        <taxon>Ascomycota</taxon>
        <taxon>Pezizomycotina</taxon>
        <taxon>Sordariomycetes</taxon>
        <taxon>Hypocreomycetidae</taxon>
        <taxon>Hypocreales</taxon>
        <taxon>Cordycipitaceae</taxon>
        <taxon>Cordyceps</taxon>
    </lineage>
</organism>
<keyword evidence="2" id="KW-0472">Membrane</keyword>
<evidence type="ECO:0000259" key="3">
    <source>
        <dbReference type="Pfam" id="PF12776"/>
    </source>
</evidence>
<evidence type="ECO:0000256" key="1">
    <source>
        <dbReference type="SAM" id="MobiDB-lite"/>
    </source>
</evidence>
<sequence>MSEDDVDMLAADGQGPGKVDRDRRAPRFSWTPAYEATFFRSLCESVQLGMRENSSFKAEAWERAALALQESHSAFPTKNHLINKSDNARKRFRLWRGLREDPDFVYNPKARTVTATEEAWRAHIEREPLSRALRGRPFDHEDYMETLYPDVIGSGGAPKRIMKPKRRDGQPGDDSELLGPNASMLSTDQAMTSQPSGLESPSTQSALNTSSSQPGNTTPSSAPTSTTTQGIALTPPEDTTVLTKKRSLATADLEGSLSAENTPSRLDPAQAAASFEKRIRFSAAEDEGLPLAIETLADMSTPRTTRGGGRAAAQDTDSGSLRGVQDVTCTRARGGSTGQWREKAVDLFYRDFAAEELDLQVRIPHELLSNEHTAMVFCKMPCQVREHWTAHATRNSFSVPLQLITINMSYASAAAKGPKQTPAEAAAPPVPEIIPNESASTSSLIDVDMPSVHTVPSDFLEQDVQTETQASRLDREAQAAKAKAERARKETLAKAKKADSWLTQQISQLSDGTASRIALGNLATFVGISSYLGYKAWGLYEKGRLDGKAIGLGVGILAGLGAAHTVVGSYLYRGKKN</sequence>
<keyword evidence="2" id="KW-0812">Transmembrane</keyword>
<protein>
    <recommendedName>
        <fullName evidence="3">Myb/SANT-like domain-containing protein</fullName>
    </recommendedName>
</protein>
<evidence type="ECO:0000256" key="2">
    <source>
        <dbReference type="SAM" id="Phobius"/>
    </source>
</evidence>
<dbReference type="AlphaFoldDB" id="A0A2H4SC75"/>
<dbReference type="Pfam" id="PF12776">
    <property type="entry name" value="Myb_DNA-bind_3"/>
    <property type="match status" value="1"/>
</dbReference>
<name>A0A2H4SC75_CORMI</name>
<proteinExistence type="predicted"/>
<feature type="region of interest" description="Disordered" evidence="1">
    <location>
        <begin position="300"/>
        <end position="321"/>
    </location>
</feature>
<dbReference type="InterPro" id="IPR024752">
    <property type="entry name" value="Myb/SANT-like_dom"/>
</dbReference>
<evidence type="ECO:0000313" key="4">
    <source>
        <dbReference type="EMBL" id="ATY60709.1"/>
    </source>
</evidence>
<dbReference type="GO" id="GO:0005741">
    <property type="term" value="C:mitochondrial outer membrane"/>
    <property type="evidence" value="ECO:0007669"/>
    <property type="project" value="InterPro"/>
</dbReference>
<dbReference type="EMBL" id="CP023323">
    <property type="protein sequence ID" value="ATY60709.1"/>
    <property type="molecule type" value="Genomic_DNA"/>
</dbReference>
<accession>A0A2H4SC75</accession>
<keyword evidence="2" id="KW-1133">Transmembrane helix</keyword>